<evidence type="ECO:0000313" key="6">
    <source>
        <dbReference type="EMBL" id="MBE0349050.1"/>
    </source>
</evidence>
<evidence type="ECO:0000256" key="2">
    <source>
        <dbReference type="ARBA" id="ARBA00023015"/>
    </source>
</evidence>
<name>A0A8I0T6E7_9GAMM</name>
<dbReference type="PROSITE" id="PS50931">
    <property type="entry name" value="HTH_LYSR"/>
    <property type="match status" value="1"/>
</dbReference>
<dbReference type="RefSeq" id="WP_167508284.1">
    <property type="nucleotide sequence ID" value="NZ_AQHF01000034.1"/>
</dbReference>
<dbReference type="InterPro" id="IPR036388">
    <property type="entry name" value="WH-like_DNA-bd_sf"/>
</dbReference>
<dbReference type="GO" id="GO:0006351">
    <property type="term" value="P:DNA-templated transcription"/>
    <property type="evidence" value="ECO:0007669"/>
    <property type="project" value="TreeGrafter"/>
</dbReference>
<dbReference type="Pfam" id="PF00126">
    <property type="entry name" value="HTH_1"/>
    <property type="match status" value="1"/>
</dbReference>
<keyword evidence="7" id="KW-1185">Reference proteome</keyword>
<dbReference type="FunFam" id="1.10.10.10:FF:000001">
    <property type="entry name" value="LysR family transcriptional regulator"/>
    <property type="match status" value="1"/>
</dbReference>
<evidence type="ECO:0000256" key="4">
    <source>
        <dbReference type="ARBA" id="ARBA00023163"/>
    </source>
</evidence>
<dbReference type="PANTHER" id="PTHR30537">
    <property type="entry name" value="HTH-TYPE TRANSCRIPTIONAL REGULATOR"/>
    <property type="match status" value="1"/>
</dbReference>
<dbReference type="EMBL" id="AQHF01000034">
    <property type="protein sequence ID" value="MBE0349050.1"/>
    <property type="molecule type" value="Genomic_DNA"/>
</dbReference>
<dbReference type="Gene3D" id="1.10.10.10">
    <property type="entry name" value="Winged helix-like DNA-binding domain superfamily/Winged helix DNA-binding domain"/>
    <property type="match status" value="1"/>
</dbReference>
<dbReference type="InterPro" id="IPR000847">
    <property type="entry name" value="LysR_HTH_N"/>
</dbReference>
<evidence type="ECO:0000259" key="5">
    <source>
        <dbReference type="PROSITE" id="PS50931"/>
    </source>
</evidence>
<feature type="domain" description="HTH lysR-type" evidence="5">
    <location>
        <begin position="6"/>
        <end position="63"/>
    </location>
</feature>
<keyword evidence="2" id="KW-0805">Transcription regulation</keyword>
<dbReference type="Gene3D" id="3.40.190.290">
    <property type="match status" value="1"/>
</dbReference>
<evidence type="ECO:0000313" key="7">
    <source>
        <dbReference type="Proteomes" id="UP000660708"/>
    </source>
</evidence>
<dbReference type="GO" id="GO:0043565">
    <property type="term" value="F:sequence-specific DNA binding"/>
    <property type="evidence" value="ECO:0007669"/>
    <property type="project" value="TreeGrafter"/>
</dbReference>
<proteinExistence type="inferred from homology"/>
<dbReference type="InterPro" id="IPR005119">
    <property type="entry name" value="LysR_subst-bd"/>
</dbReference>
<accession>A0A8I0T6E7</accession>
<reference evidence="6 7" key="1">
    <citation type="submission" date="2015-06" db="EMBL/GenBank/DDBJ databases">
        <title>Genome sequence of Pseudoalteromonas peptidolytica.</title>
        <authorList>
            <person name="Xie B.-B."/>
            <person name="Rong J.-C."/>
            <person name="Qin Q.-L."/>
            <person name="Zhang Y.-Z."/>
        </authorList>
    </citation>
    <scope>NUCLEOTIDE SEQUENCE [LARGE SCALE GENOMIC DNA]</scope>
    <source>
        <strain evidence="6 7">F12-50-A1</strain>
    </source>
</reference>
<keyword evidence="3" id="KW-0238">DNA-binding</keyword>
<sequence>MIIDQISLDDIRIFAVVAEQGSFTSAAELLKVSRSHISRRVSALEKQTGLTLLQRTTRTLKLTDSGKRLVAQCHSAIQKIEYALVDAINDNDNLKGSIRVNSVGGYLGEVYVASLVSEFMKLHPEVSVELDFSSHRVDLINDEFDVAFRMGKLEDSGFVARQLCMIEMCTLASPNYLTGKPVIKHPKELQMHCCLTGSVAHWRYLHHQTNESYSVSIDGTLRCKNGQVLISGALNGLGIIRVPRVYCQNAIDEGKLVEVFTEWHIPSVEFSLLYHKDKHQAKRLAAFIEFTKAYFLNT</sequence>
<dbReference type="Proteomes" id="UP000660708">
    <property type="component" value="Unassembled WGS sequence"/>
</dbReference>
<dbReference type="InterPro" id="IPR036390">
    <property type="entry name" value="WH_DNA-bd_sf"/>
</dbReference>
<dbReference type="SUPFAM" id="SSF46785">
    <property type="entry name" value="Winged helix' DNA-binding domain"/>
    <property type="match status" value="1"/>
</dbReference>
<evidence type="ECO:0000256" key="3">
    <source>
        <dbReference type="ARBA" id="ARBA00023125"/>
    </source>
</evidence>
<gene>
    <name evidence="6" type="ORF">PPEP_b0948</name>
</gene>
<evidence type="ECO:0000256" key="1">
    <source>
        <dbReference type="ARBA" id="ARBA00009437"/>
    </source>
</evidence>
<dbReference type="InterPro" id="IPR058163">
    <property type="entry name" value="LysR-type_TF_proteobact-type"/>
</dbReference>
<dbReference type="CDD" id="cd08422">
    <property type="entry name" value="PBP2_CrgA_like"/>
    <property type="match status" value="1"/>
</dbReference>
<comment type="similarity">
    <text evidence="1">Belongs to the LysR transcriptional regulatory family.</text>
</comment>
<dbReference type="AlphaFoldDB" id="A0A8I0T6E7"/>
<comment type="caution">
    <text evidence="6">The sequence shown here is derived from an EMBL/GenBank/DDBJ whole genome shotgun (WGS) entry which is preliminary data.</text>
</comment>
<dbReference type="GO" id="GO:0003700">
    <property type="term" value="F:DNA-binding transcription factor activity"/>
    <property type="evidence" value="ECO:0007669"/>
    <property type="project" value="InterPro"/>
</dbReference>
<dbReference type="Pfam" id="PF03466">
    <property type="entry name" value="LysR_substrate"/>
    <property type="match status" value="1"/>
</dbReference>
<keyword evidence="4" id="KW-0804">Transcription</keyword>
<dbReference type="SUPFAM" id="SSF53850">
    <property type="entry name" value="Periplasmic binding protein-like II"/>
    <property type="match status" value="1"/>
</dbReference>
<protein>
    <recommendedName>
        <fullName evidence="5">HTH lysR-type domain-containing protein</fullName>
    </recommendedName>
</protein>
<dbReference type="PANTHER" id="PTHR30537:SF5">
    <property type="entry name" value="HTH-TYPE TRANSCRIPTIONAL ACTIVATOR TTDR-RELATED"/>
    <property type="match status" value="1"/>
</dbReference>
<organism evidence="6 7">
    <name type="scientific">Pseudoalteromonas peptidolytica F12-50-A1</name>
    <dbReference type="NCBI Taxonomy" id="1315280"/>
    <lineage>
        <taxon>Bacteria</taxon>
        <taxon>Pseudomonadati</taxon>
        <taxon>Pseudomonadota</taxon>
        <taxon>Gammaproteobacteria</taxon>
        <taxon>Alteromonadales</taxon>
        <taxon>Pseudoalteromonadaceae</taxon>
        <taxon>Pseudoalteromonas</taxon>
    </lineage>
</organism>